<reference evidence="1 2" key="1">
    <citation type="submission" date="2016-12" db="EMBL/GenBank/DDBJ databases">
        <title>The genomes of Aspergillus section Nigri reveals drivers in fungal speciation.</title>
        <authorList>
            <consortium name="DOE Joint Genome Institute"/>
            <person name="Vesth T.C."/>
            <person name="Nybo J."/>
            <person name="Theobald S."/>
            <person name="Brandl J."/>
            <person name="Frisvad J.C."/>
            <person name="Nielsen K.F."/>
            <person name="Lyhne E.K."/>
            <person name="Kogle M.E."/>
            <person name="Kuo A."/>
            <person name="Riley R."/>
            <person name="Clum A."/>
            <person name="Nolan M."/>
            <person name="Lipzen A."/>
            <person name="Salamov A."/>
            <person name="Henrissat B."/>
            <person name="Wiebenga A."/>
            <person name="De Vries R.P."/>
            <person name="Grigoriev I.V."/>
            <person name="Mortensen U.H."/>
            <person name="Andersen M.R."/>
            <person name="Baker S.E."/>
        </authorList>
    </citation>
    <scope>NUCLEOTIDE SEQUENCE [LARGE SCALE GENOMIC DNA]</scope>
    <source>
        <strain evidence="1 2">CBS 121591</strain>
    </source>
</reference>
<proteinExistence type="predicted"/>
<dbReference type="AlphaFoldDB" id="A0A319DB35"/>
<dbReference type="EMBL" id="KZ821744">
    <property type="protein sequence ID" value="PYH77182.1"/>
    <property type="molecule type" value="Genomic_DNA"/>
</dbReference>
<dbReference type="GeneID" id="37133230"/>
<sequence>MSSAVFLPVLCLARESLIRLMEMYNRCVRYIRLRRAAYLSDGSSLWFSASMQPALALAHSKSP</sequence>
<accession>A0A319DB35</accession>
<keyword evidence="2" id="KW-1185">Reference proteome</keyword>
<evidence type="ECO:0000313" key="1">
    <source>
        <dbReference type="EMBL" id="PYH77182.1"/>
    </source>
</evidence>
<gene>
    <name evidence="1" type="ORF">BO82DRAFT_187086</name>
</gene>
<name>A0A319DB35_9EURO</name>
<dbReference type="VEuPathDB" id="FungiDB:BO82DRAFT_187086"/>
<protein>
    <submittedName>
        <fullName evidence="1">Uncharacterized protein</fullName>
    </submittedName>
</protein>
<evidence type="ECO:0000313" key="2">
    <source>
        <dbReference type="Proteomes" id="UP000248340"/>
    </source>
</evidence>
<organism evidence="1 2">
    <name type="scientific">Aspergillus uvarum CBS 121591</name>
    <dbReference type="NCBI Taxonomy" id="1448315"/>
    <lineage>
        <taxon>Eukaryota</taxon>
        <taxon>Fungi</taxon>
        <taxon>Dikarya</taxon>
        <taxon>Ascomycota</taxon>
        <taxon>Pezizomycotina</taxon>
        <taxon>Eurotiomycetes</taxon>
        <taxon>Eurotiomycetidae</taxon>
        <taxon>Eurotiales</taxon>
        <taxon>Aspergillaceae</taxon>
        <taxon>Aspergillus</taxon>
        <taxon>Aspergillus subgen. Circumdati</taxon>
    </lineage>
</organism>
<dbReference type="Proteomes" id="UP000248340">
    <property type="component" value="Unassembled WGS sequence"/>
</dbReference>
<dbReference type="RefSeq" id="XP_025487382.1">
    <property type="nucleotide sequence ID" value="XM_025630489.1"/>
</dbReference>